<feature type="domain" description="LytR/CpsA/Psr regulator C-terminal" evidence="2">
    <location>
        <begin position="80"/>
        <end position="166"/>
    </location>
</feature>
<gene>
    <name evidence="3" type="ORF">GCM10011399_10480</name>
</gene>
<dbReference type="Proteomes" id="UP000598775">
    <property type="component" value="Unassembled WGS sequence"/>
</dbReference>
<evidence type="ECO:0000256" key="1">
    <source>
        <dbReference type="SAM" id="Phobius"/>
    </source>
</evidence>
<proteinExistence type="predicted"/>
<accession>A0A917EUQ5</accession>
<keyword evidence="1" id="KW-1133">Transmembrane helix</keyword>
<evidence type="ECO:0000313" key="4">
    <source>
        <dbReference type="Proteomes" id="UP000598775"/>
    </source>
</evidence>
<dbReference type="PANTHER" id="PTHR33392">
    <property type="entry name" value="POLYISOPRENYL-TEICHOIC ACID--PEPTIDOGLYCAN TEICHOIC ACID TRANSFERASE TAGU"/>
    <property type="match status" value="1"/>
</dbReference>
<dbReference type="InterPro" id="IPR050922">
    <property type="entry name" value="LytR/CpsA/Psr_CW_biosynth"/>
</dbReference>
<name>A0A917EUQ5_9MICO</name>
<dbReference type="Pfam" id="PF13399">
    <property type="entry name" value="LytR_C"/>
    <property type="match status" value="1"/>
</dbReference>
<dbReference type="EMBL" id="BMGP01000002">
    <property type="protein sequence ID" value="GGF18758.1"/>
    <property type="molecule type" value="Genomic_DNA"/>
</dbReference>
<dbReference type="PANTHER" id="PTHR33392:SF6">
    <property type="entry name" value="POLYISOPRENYL-TEICHOIC ACID--PEPTIDOGLYCAN TEICHOIC ACID TRANSFERASE TAGU"/>
    <property type="match status" value="1"/>
</dbReference>
<keyword evidence="1" id="KW-0472">Membrane</keyword>
<comment type="caution">
    <text evidence="3">The sequence shown here is derived from an EMBL/GenBank/DDBJ whole genome shotgun (WGS) entry which is preliminary data.</text>
</comment>
<feature type="transmembrane region" description="Helical" evidence="1">
    <location>
        <begin position="21"/>
        <end position="45"/>
    </location>
</feature>
<organism evidence="3 4">
    <name type="scientific">Subtercola lobariae</name>
    <dbReference type="NCBI Taxonomy" id="1588641"/>
    <lineage>
        <taxon>Bacteria</taxon>
        <taxon>Bacillati</taxon>
        <taxon>Actinomycetota</taxon>
        <taxon>Actinomycetes</taxon>
        <taxon>Micrococcales</taxon>
        <taxon>Microbacteriaceae</taxon>
        <taxon>Subtercola</taxon>
    </lineage>
</organism>
<evidence type="ECO:0000259" key="2">
    <source>
        <dbReference type="Pfam" id="PF13399"/>
    </source>
</evidence>
<dbReference type="Gene3D" id="3.30.70.2390">
    <property type="match status" value="1"/>
</dbReference>
<reference evidence="3 4" key="1">
    <citation type="journal article" date="2014" name="Int. J. Syst. Evol. Microbiol.">
        <title>Complete genome sequence of Corynebacterium casei LMG S-19264T (=DSM 44701T), isolated from a smear-ripened cheese.</title>
        <authorList>
            <consortium name="US DOE Joint Genome Institute (JGI-PGF)"/>
            <person name="Walter F."/>
            <person name="Albersmeier A."/>
            <person name="Kalinowski J."/>
            <person name="Ruckert C."/>
        </authorList>
    </citation>
    <scope>NUCLEOTIDE SEQUENCE [LARGE SCALE GENOMIC DNA]</scope>
    <source>
        <strain evidence="3 4">CGMCC 1.12976</strain>
    </source>
</reference>
<sequence>MPSDVARRGAHRGPKRRGRGWIIFAWAALATGVLVGLGAVGLFAINNSSTFTSTFTGGSTSAADTPTPTPTVVPTVNPAATVTILNGTTTEGLATRAGDQATTDGWSVGAEANASATDIAVSTVYYADANNEGAAKGLAATLGGIAVAQSNQFLGTDLTAVLGADYKDPGNG</sequence>
<evidence type="ECO:0000313" key="3">
    <source>
        <dbReference type="EMBL" id="GGF18758.1"/>
    </source>
</evidence>
<protein>
    <recommendedName>
        <fullName evidence="2">LytR/CpsA/Psr regulator C-terminal domain-containing protein</fullName>
    </recommendedName>
</protein>
<dbReference type="AlphaFoldDB" id="A0A917EUQ5"/>
<dbReference type="InterPro" id="IPR027381">
    <property type="entry name" value="LytR/CpsA/Psr_C"/>
</dbReference>
<keyword evidence="1" id="KW-0812">Transmembrane</keyword>
<keyword evidence="4" id="KW-1185">Reference proteome</keyword>